<feature type="domain" description="JAB" evidence="6">
    <location>
        <begin position="40"/>
        <end position="93"/>
    </location>
</feature>
<dbReference type="Pfam" id="PF14464">
    <property type="entry name" value="Prok-JAB"/>
    <property type="match status" value="1"/>
</dbReference>
<dbReference type="EMBL" id="QLUZ01000022">
    <property type="protein sequence ID" value="RAQ03588.1"/>
    <property type="molecule type" value="Genomic_DNA"/>
</dbReference>
<reference evidence="7 8" key="1">
    <citation type="submission" date="2018-06" db="EMBL/GenBank/DDBJ databases">
        <title>Towards the identification of Burkholderia cepacia strain which caused fatal septicemia.</title>
        <authorList>
            <person name="Bui L.A.T."/>
            <person name="Zakharova I.B."/>
            <person name="Shpak I.M."/>
            <person name="Teteryatnikova N."/>
            <person name="Ustinov D.V."/>
            <person name="Kuzyutina Y.A."/>
            <person name="Nguyen H.N."/>
            <person name="Antonov A.S."/>
            <person name="Avdyusheva E.F."/>
            <person name="Victorov D.V."/>
        </authorList>
    </citation>
    <scope>NUCLEOTIDE SEQUENCE [LARGE SCALE GENOMIC DNA]</scope>
    <source>
        <strain evidence="7 8">PT02</strain>
    </source>
</reference>
<dbReference type="GO" id="GO:0006508">
    <property type="term" value="P:proteolysis"/>
    <property type="evidence" value="ECO:0007669"/>
    <property type="project" value="UniProtKB-KW"/>
</dbReference>
<dbReference type="AlphaFoldDB" id="A0AAQ0JGX9"/>
<protein>
    <recommendedName>
        <fullName evidence="6">JAB domain-containing protein</fullName>
    </recommendedName>
</protein>
<evidence type="ECO:0000256" key="5">
    <source>
        <dbReference type="ARBA" id="ARBA00023049"/>
    </source>
</evidence>
<evidence type="ECO:0000256" key="3">
    <source>
        <dbReference type="ARBA" id="ARBA00022801"/>
    </source>
</evidence>
<evidence type="ECO:0000256" key="2">
    <source>
        <dbReference type="ARBA" id="ARBA00022723"/>
    </source>
</evidence>
<organism evidence="7 8">
    <name type="scientific">Burkholderia cepacia</name>
    <name type="common">Pseudomonas cepacia</name>
    <dbReference type="NCBI Taxonomy" id="292"/>
    <lineage>
        <taxon>Bacteria</taxon>
        <taxon>Pseudomonadati</taxon>
        <taxon>Pseudomonadota</taxon>
        <taxon>Betaproteobacteria</taxon>
        <taxon>Burkholderiales</taxon>
        <taxon>Burkholderiaceae</taxon>
        <taxon>Burkholderia</taxon>
        <taxon>Burkholderia cepacia complex</taxon>
    </lineage>
</organism>
<dbReference type="GO" id="GO:0046872">
    <property type="term" value="F:metal ion binding"/>
    <property type="evidence" value="ECO:0007669"/>
    <property type="project" value="UniProtKB-KW"/>
</dbReference>
<evidence type="ECO:0000313" key="7">
    <source>
        <dbReference type="EMBL" id="RAQ03588.1"/>
    </source>
</evidence>
<keyword evidence="3" id="KW-0378">Hydrolase</keyword>
<dbReference type="Proteomes" id="UP000248899">
    <property type="component" value="Unassembled WGS sequence"/>
</dbReference>
<comment type="caution">
    <text evidence="7">The sequence shown here is derived from an EMBL/GenBank/DDBJ whole genome shotgun (WGS) entry which is preliminary data.</text>
</comment>
<gene>
    <name evidence="7" type="ORF">DPR02_29460</name>
</gene>
<evidence type="ECO:0000256" key="1">
    <source>
        <dbReference type="ARBA" id="ARBA00022670"/>
    </source>
</evidence>
<dbReference type="SUPFAM" id="SSF102712">
    <property type="entry name" value="JAB1/MPN domain"/>
    <property type="match status" value="1"/>
</dbReference>
<keyword evidence="1" id="KW-0645">Protease</keyword>
<keyword evidence="5" id="KW-0482">Metalloprotease</keyword>
<evidence type="ECO:0000256" key="4">
    <source>
        <dbReference type="ARBA" id="ARBA00022833"/>
    </source>
</evidence>
<sequence>MYGYAQRVRNQTEAGGEIYSPTPYSSSLLVAIAGPHPKDSRSLYSYNPDIEAATRARNVEYERGRHAIGLWHTHPELRPSPSGRDAFQNLRLWLPLHYCVDRLITRENAPYGIRASS</sequence>
<evidence type="ECO:0000259" key="6">
    <source>
        <dbReference type="Pfam" id="PF14464"/>
    </source>
</evidence>
<evidence type="ECO:0000313" key="8">
    <source>
        <dbReference type="Proteomes" id="UP000248899"/>
    </source>
</evidence>
<dbReference type="Gene3D" id="3.40.140.10">
    <property type="entry name" value="Cytidine Deaminase, domain 2"/>
    <property type="match status" value="1"/>
</dbReference>
<proteinExistence type="predicted"/>
<dbReference type="InterPro" id="IPR028090">
    <property type="entry name" value="JAB_dom_prok"/>
</dbReference>
<dbReference type="GO" id="GO:0008237">
    <property type="term" value="F:metallopeptidase activity"/>
    <property type="evidence" value="ECO:0007669"/>
    <property type="project" value="UniProtKB-KW"/>
</dbReference>
<keyword evidence="2" id="KW-0479">Metal-binding</keyword>
<name>A0AAQ0JGX9_BURCE</name>
<keyword evidence="4" id="KW-0862">Zinc</keyword>
<accession>A0AAQ0JGX9</accession>